<dbReference type="InterPro" id="IPR001412">
    <property type="entry name" value="aa-tRNA-synth_I_CS"/>
</dbReference>
<dbReference type="PROSITE" id="PS00178">
    <property type="entry name" value="AA_TRNA_LIGASE_I"/>
    <property type="match status" value="1"/>
</dbReference>
<dbReference type="CDD" id="cd00806">
    <property type="entry name" value="TrpRS_core"/>
    <property type="match status" value="1"/>
</dbReference>
<organism evidence="9">
    <name type="scientific">marine metagenome</name>
    <dbReference type="NCBI Taxonomy" id="408172"/>
    <lineage>
        <taxon>unclassified sequences</taxon>
        <taxon>metagenomes</taxon>
        <taxon>ecological metagenomes</taxon>
    </lineage>
</organism>
<accession>A0A382FG33</accession>
<dbReference type="PRINTS" id="PR01039">
    <property type="entry name" value="TRNASYNTHTRP"/>
</dbReference>
<dbReference type="GO" id="GO:0006436">
    <property type="term" value="P:tryptophanyl-tRNA aminoacylation"/>
    <property type="evidence" value="ECO:0007669"/>
    <property type="project" value="InterPro"/>
</dbReference>
<keyword evidence="3" id="KW-0436">Ligase</keyword>
<dbReference type="Pfam" id="PF00579">
    <property type="entry name" value="tRNA-synt_1b"/>
    <property type="match status" value="1"/>
</dbReference>
<dbReference type="EC" id="6.1.1.2" evidence="2"/>
<dbReference type="InterPro" id="IPR002306">
    <property type="entry name" value="Trp-tRNA-ligase"/>
</dbReference>
<dbReference type="InterPro" id="IPR014729">
    <property type="entry name" value="Rossmann-like_a/b/a_fold"/>
</dbReference>
<dbReference type="EMBL" id="UINC01049610">
    <property type="protein sequence ID" value="SVB61599.1"/>
    <property type="molecule type" value="Genomic_DNA"/>
</dbReference>
<dbReference type="SUPFAM" id="SSF52374">
    <property type="entry name" value="Nucleotidylyl transferase"/>
    <property type="match status" value="1"/>
</dbReference>
<name>A0A382FG33_9ZZZZ</name>
<dbReference type="GO" id="GO:0005524">
    <property type="term" value="F:ATP binding"/>
    <property type="evidence" value="ECO:0007669"/>
    <property type="project" value="UniProtKB-KW"/>
</dbReference>
<dbReference type="GO" id="GO:0005829">
    <property type="term" value="C:cytosol"/>
    <property type="evidence" value="ECO:0007669"/>
    <property type="project" value="TreeGrafter"/>
</dbReference>
<sequence>MARPALLGSSAMRILSGIQPSGALHVGNYFGMMQPAIELQEEGEAYYFIADYHSMTSVFDAEQRRKNTMDVALDFLACGLDPAKSVFFKQSDVPEVTELTWMLTTLTPMPMLENCHSYKDKLAKGLKPNHGLFAYPVLMASDILIYDSNVVPVGRDQKQHVEVTRDIAGKFNQTYGETFVIPEPRIRDSVAAVPGTDGQKMSKSYDNTIEIFGDEKPLRKKIMRLVMDSRPPEDPKPDADQNIAIQLLKLFATEEVASETENKLREGGLGYGDLKKTLFEHYWEYFTEARAKRAELENNLDYVNQVLRESAEKARALASTVVDRAKKNCGLS</sequence>
<evidence type="ECO:0000256" key="6">
    <source>
        <dbReference type="ARBA" id="ARBA00022917"/>
    </source>
</evidence>
<keyword evidence="4" id="KW-0547">Nucleotide-binding</keyword>
<dbReference type="InterPro" id="IPR002305">
    <property type="entry name" value="aa-tRNA-synth_Ic"/>
</dbReference>
<dbReference type="GO" id="GO:0004830">
    <property type="term" value="F:tryptophan-tRNA ligase activity"/>
    <property type="evidence" value="ECO:0007669"/>
    <property type="project" value="UniProtKB-EC"/>
</dbReference>
<gene>
    <name evidence="9" type="ORF">METZ01_LOCUS214453</name>
</gene>
<keyword evidence="7" id="KW-0030">Aminoacyl-tRNA synthetase</keyword>
<dbReference type="Gene3D" id="3.40.50.620">
    <property type="entry name" value="HUPs"/>
    <property type="match status" value="1"/>
</dbReference>
<evidence type="ECO:0000256" key="7">
    <source>
        <dbReference type="ARBA" id="ARBA00023146"/>
    </source>
</evidence>
<evidence type="ECO:0000256" key="1">
    <source>
        <dbReference type="ARBA" id="ARBA00005594"/>
    </source>
</evidence>
<reference evidence="9" key="1">
    <citation type="submission" date="2018-05" db="EMBL/GenBank/DDBJ databases">
        <authorList>
            <person name="Lanie J.A."/>
            <person name="Ng W.-L."/>
            <person name="Kazmierczak K.M."/>
            <person name="Andrzejewski T.M."/>
            <person name="Davidsen T.M."/>
            <person name="Wayne K.J."/>
            <person name="Tettelin H."/>
            <person name="Glass J.I."/>
            <person name="Rusch D."/>
            <person name="Podicherti R."/>
            <person name="Tsui H.-C.T."/>
            <person name="Winkler M.E."/>
        </authorList>
    </citation>
    <scope>NUCLEOTIDE SEQUENCE</scope>
</reference>
<dbReference type="Gene3D" id="1.10.240.10">
    <property type="entry name" value="Tyrosyl-Transfer RNA Synthetase"/>
    <property type="match status" value="1"/>
</dbReference>
<dbReference type="FunFam" id="1.10.240.10:FF:000005">
    <property type="entry name" value="Tryptophan--tRNA ligase"/>
    <property type="match status" value="1"/>
</dbReference>
<protein>
    <recommendedName>
        <fullName evidence="2">tryptophan--tRNA ligase</fullName>
        <ecNumber evidence="2">6.1.1.2</ecNumber>
    </recommendedName>
</protein>
<evidence type="ECO:0000256" key="4">
    <source>
        <dbReference type="ARBA" id="ARBA00022741"/>
    </source>
</evidence>
<evidence type="ECO:0000256" key="5">
    <source>
        <dbReference type="ARBA" id="ARBA00022840"/>
    </source>
</evidence>
<dbReference type="PANTHER" id="PTHR43766:SF1">
    <property type="entry name" value="TRYPTOPHAN--TRNA LIGASE, MITOCHONDRIAL"/>
    <property type="match status" value="1"/>
</dbReference>
<comment type="similarity">
    <text evidence="1">Belongs to the class-I aminoacyl-tRNA synthetase family.</text>
</comment>
<feature type="non-terminal residue" evidence="9">
    <location>
        <position position="332"/>
    </location>
</feature>
<dbReference type="PANTHER" id="PTHR43766">
    <property type="entry name" value="TRYPTOPHAN--TRNA LIGASE, MITOCHONDRIAL"/>
    <property type="match status" value="1"/>
</dbReference>
<proteinExistence type="inferred from homology"/>
<keyword evidence="5" id="KW-0067">ATP-binding</keyword>
<dbReference type="InterPro" id="IPR050203">
    <property type="entry name" value="Trp-tRNA_synthetase"/>
</dbReference>
<evidence type="ECO:0000313" key="9">
    <source>
        <dbReference type="EMBL" id="SVB61599.1"/>
    </source>
</evidence>
<evidence type="ECO:0000256" key="8">
    <source>
        <dbReference type="ARBA" id="ARBA00049929"/>
    </source>
</evidence>
<evidence type="ECO:0000256" key="3">
    <source>
        <dbReference type="ARBA" id="ARBA00022598"/>
    </source>
</evidence>
<dbReference type="NCBIfam" id="TIGR00233">
    <property type="entry name" value="trpS"/>
    <property type="match status" value="1"/>
</dbReference>
<comment type="catalytic activity">
    <reaction evidence="8">
        <text>tRNA(Trp) + L-tryptophan + ATP = L-tryptophyl-tRNA(Trp) + AMP + diphosphate + H(+)</text>
        <dbReference type="Rhea" id="RHEA:24080"/>
        <dbReference type="Rhea" id="RHEA-COMP:9671"/>
        <dbReference type="Rhea" id="RHEA-COMP:9705"/>
        <dbReference type="ChEBI" id="CHEBI:15378"/>
        <dbReference type="ChEBI" id="CHEBI:30616"/>
        <dbReference type="ChEBI" id="CHEBI:33019"/>
        <dbReference type="ChEBI" id="CHEBI:57912"/>
        <dbReference type="ChEBI" id="CHEBI:78442"/>
        <dbReference type="ChEBI" id="CHEBI:78535"/>
        <dbReference type="ChEBI" id="CHEBI:456215"/>
        <dbReference type="EC" id="6.1.1.2"/>
    </reaction>
</comment>
<keyword evidence="6" id="KW-0648">Protein biosynthesis</keyword>
<evidence type="ECO:0000256" key="2">
    <source>
        <dbReference type="ARBA" id="ARBA00013161"/>
    </source>
</evidence>
<dbReference type="AlphaFoldDB" id="A0A382FG33"/>